<dbReference type="InParanoid" id="A0A0D0B4X1"/>
<name>A0A0D0B4X1_9AGAM</name>
<gene>
    <name evidence="1" type="ORF">CY34DRAFT_797487</name>
</gene>
<reference evidence="1 2" key="1">
    <citation type="submission" date="2014-04" db="EMBL/GenBank/DDBJ databases">
        <authorList>
            <consortium name="DOE Joint Genome Institute"/>
            <person name="Kuo A."/>
            <person name="Ruytinx J."/>
            <person name="Rineau F."/>
            <person name="Colpaert J."/>
            <person name="Kohler A."/>
            <person name="Nagy L.G."/>
            <person name="Floudas D."/>
            <person name="Copeland A."/>
            <person name="Barry K.W."/>
            <person name="Cichocki N."/>
            <person name="Veneault-Fourrey C."/>
            <person name="LaButti K."/>
            <person name="Lindquist E.A."/>
            <person name="Lipzen A."/>
            <person name="Lundell T."/>
            <person name="Morin E."/>
            <person name="Murat C."/>
            <person name="Sun H."/>
            <person name="Tunlid A."/>
            <person name="Henrissat B."/>
            <person name="Grigoriev I.V."/>
            <person name="Hibbett D.S."/>
            <person name="Martin F."/>
            <person name="Nordberg H.P."/>
            <person name="Cantor M.N."/>
            <person name="Hua S.X."/>
        </authorList>
    </citation>
    <scope>NUCLEOTIDE SEQUENCE [LARGE SCALE GENOMIC DNA]</scope>
    <source>
        <strain evidence="1 2">UH-Slu-Lm8-n1</strain>
    </source>
</reference>
<dbReference type="AlphaFoldDB" id="A0A0D0B4X1"/>
<dbReference type="Proteomes" id="UP000054485">
    <property type="component" value="Unassembled WGS sequence"/>
</dbReference>
<proteinExistence type="predicted"/>
<evidence type="ECO:0000313" key="2">
    <source>
        <dbReference type="Proteomes" id="UP000054485"/>
    </source>
</evidence>
<reference evidence="2" key="2">
    <citation type="submission" date="2015-01" db="EMBL/GenBank/DDBJ databases">
        <title>Evolutionary Origins and Diversification of the Mycorrhizal Mutualists.</title>
        <authorList>
            <consortium name="DOE Joint Genome Institute"/>
            <consortium name="Mycorrhizal Genomics Consortium"/>
            <person name="Kohler A."/>
            <person name="Kuo A."/>
            <person name="Nagy L.G."/>
            <person name="Floudas D."/>
            <person name="Copeland A."/>
            <person name="Barry K.W."/>
            <person name="Cichocki N."/>
            <person name="Veneault-Fourrey C."/>
            <person name="LaButti K."/>
            <person name="Lindquist E.A."/>
            <person name="Lipzen A."/>
            <person name="Lundell T."/>
            <person name="Morin E."/>
            <person name="Murat C."/>
            <person name="Riley R."/>
            <person name="Ohm R."/>
            <person name="Sun H."/>
            <person name="Tunlid A."/>
            <person name="Henrissat B."/>
            <person name="Grigoriev I.V."/>
            <person name="Hibbett D.S."/>
            <person name="Martin F."/>
        </authorList>
    </citation>
    <scope>NUCLEOTIDE SEQUENCE [LARGE SCALE GENOMIC DNA]</scope>
    <source>
        <strain evidence="2">UH-Slu-Lm8-n1</strain>
    </source>
</reference>
<dbReference type="EMBL" id="KN835134">
    <property type="protein sequence ID" value="KIK49106.1"/>
    <property type="molecule type" value="Genomic_DNA"/>
</dbReference>
<sequence>MGRRVSSWSTKHRASLVSSYSFLNTKSILEIGRDTYPFCDEACVATMDDGSPQGA</sequence>
<keyword evidence="2" id="KW-1185">Reference proteome</keyword>
<accession>A0A0D0B4X1</accession>
<dbReference type="HOGENOM" id="CLU_3033960_0_0_1"/>
<organism evidence="1 2">
    <name type="scientific">Suillus luteus UH-Slu-Lm8-n1</name>
    <dbReference type="NCBI Taxonomy" id="930992"/>
    <lineage>
        <taxon>Eukaryota</taxon>
        <taxon>Fungi</taxon>
        <taxon>Dikarya</taxon>
        <taxon>Basidiomycota</taxon>
        <taxon>Agaricomycotina</taxon>
        <taxon>Agaricomycetes</taxon>
        <taxon>Agaricomycetidae</taxon>
        <taxon>Boletales</taxon>
        <taxon>Suillineae</taxon>
        <taxon>Suillaceae</taxon>
        <taxon>Suillus</taxon>
    </lineage>
</organism>
<evidence type="ECO:0000313" key="1">
    <source>
        <dbReference type="EMBL" id="KIK49106.1"/>
    </source>
</evidence>
<protein>
    <submittedName>
        <fullName evidence="1">Uncharacterized protein</fullName>
    </submittedName>
</protein>